<dbReference type="Proteomes" id="UP000821865">
    <property type="component" value="Chromosome 6"/>
</dbReference>
<comment type="caution">
    <text evidence="1">The sequence shown here is derived from an EMBL/GenBank/DDBJ whole genome shotgun (WGS) entry which is preliminary data.</text>
</comment>
<name>A0ACB8CKB7_DERSI</name>
<sequence length="189" mass="21002">MIAKLVQSSQTLLLRVQLLENELAKRCDVHYGNAARPEAMSSEMLEDNQQSRADEQDGIPAHLRALAASNFGTSAPSRREMAGAVAWPTSGRAGPYCAFVDKRSPPALKKSLFATPRETDRLKIWRHAIPRKDRVLQSTDYVCEKHFEPRYVTKTSEAVYKEHLLVSAPRKAALAKDAVPTSFPTALLT</sequence>
<dbReference type="EMBL" id="CM023475">
    <property type="protein sequence ID" value="KAH7945287.1"/>
    <property type="molecule type" value="Genomic_DNA"/>
</dbReference>
<organism evidence="1 2">
    <name type="scientific">Dermacentor silvarum</name>
    <name type="common">Tick</name>
    <dbReference type="NCBI Taxonomy" id="543639"/>
    <lineage>
        <taxon>Eukaryota</taxon>
        <taxon>Metazoa</taxon>
        <taxon>Ecdysozoa</taxon>
        <taxon>Arthropoda</taxon>
        <taxon>Chelicerata</taxon>
        <taxon>Arachnida</taxon>
        <taxon>Acari</taxon>
        <taxon>Parasitiformes</taxon>
        <taxon>Ixodida</taxon>
        <taxon>Ixodoidea</taxon>
        <taxon>Ixodidae</taxon>
        <taxon>Rhipicephalinae</taxon>
        <taxon>Dermacentor</taxon>
    </lineage>
</organism>
<protein>
    <submittedName>
        <fullName evidence="1">Uncharacterized protein</fullName>
    </submittedName>
</protein>
<reference evidence="1" key="1">
    <citation type="submission" date="2020-05" db="EMBL/GenBank/DDBJ databases">
        <title>Large-scale comparative analyses of tick genomes elucidate their genetic diversity and vector capacities.</title>
        <authorList>
            <person name="Jia N."/>
            <person name="Wang J."/>
            <person name="Shi W."/>
            <person name="Du L."/>
            <person name="Sun Y."/>
            <person name="Zhan W."/>
            <person name="Jiang J."/>
            <person name="Wang Q."/>
            <person name="Zhang B."/>
            <person name="Ji P."/>
            <person name="Sakyi L.B."/>
            <person name="Cui X."/>
            <person name="Yuan T."/>
            <person name="Jiang B."/>
            <person name="Yang W."/>
            <person name="Lam T.T.-Y."/>
            <person name="Chang Q."/>
            <person name="Ding S."/>
            <person name="Wang X."/>
            <person name="Zhu J."/>
            <person name="Ruan X."/>
            <person name="Zhao L."/>
            <person name="Wei J."/>
            <person name="Que T."/>
            <person name="Du C."/>
            <person name="Cheng J."/>
            <person name="Dai P."/>
            <person name="Han X."/>
            <person name="Huang E."/>
            <person name="Gao Y."/>
            <person name="Liu J."/>
            <person name="Shao H."/>
            <person name="Ye R."/>
            <person name="Li L."/>
            <person name="Wei W."/>
            <person name="Wang X."/>
            <person name="Wang C."/>
            <person name="Yang T."/>
            <person name="Huo Q."/>
            <person name="Li W."/>
            <person name="Guo W."/>
            <person name="Chen H."/>
            <person name="Zhou L."/>
            <person name="Ni X."/>
            <person name="Tian J."/>
            <person name="Zhou Y."/>
            <person name="Sheng Y."/>
            <person name="Liu T."/>
            <person name="Pan Y."/>
            <person name="Xia L."/>
            <person name="Li J."/>
            <person name="Zhao F."/>
            <person name="Cao W."/>
        </authorList>
    </citation>
    <scope>NUCLEOTIDE SEQUENCE</scope>
    <source>
        <strain evidence="1">Dsil-2018</strain>
    </source>
</reference>
<proteinExistence type="predicted"/>
<gene>
    <name evidence="1" type="ORF">HPB49_009034</name>
</gene>
<evidence type="ECO:0000313" key="1">
    <source>
        <dbReference type="EMBL" id="KAH7945287.1"/>
    </source>
</evidence>
<accession>A0ACB8CKB7</accession>
<evidence type="ECO:0000313" key="2">
    <source>
        <dbReference type="Proteomes" id="UP000821865"/>
    </source>
</evidence>
<keyword evidence="2" id="KW-1185">Reference proteome</keyword>